<dbReference type="Proteomes" id="UP000187209">
    <property type="component" value="Unassembled WGS sequence"/>
</dbReference>
<reference evidence="1 2" key="1">
    <citation type="submission" date="2016-11" db="EMBL/GenBank/DDBJ databases">
        <title>The macronuclear genome of Stentor coeruleus: a giant cell with tiny introns.</title>
        <authorList>
            <person name="Slabodnick M."/>
            <person name="Ruby J.G."/>
            <person name="Reiff S.B."/>
            <person name="Swart E.C."/>
            <person name="Gosai S."/>
            <person name="Prabakaran S."/>
            <person name="Witkowska E."/>
            <person name="Larue G.E."/>
            <person name="Fisher S."/>
            <person name="Freeman R.M."/>
            <person name="Gunawardena J."/>
            <person name="Chu W."/>
            <person name="Stover N.A."/>
            <person name="Gregory B.D."/>
            <person name="Nowacki M."/>
            <person name="Derisi J."/>
            <person name="Roy S.W."/>
            <person name="Marshall W.F."/>
            <person name="Sood P."/>
        </authorList>
    </citation>
    <scope>NUCLEOTIDE SEQUENCE [LARGE SCALE GENOMIC DNA]</scope>
    <source>
        <strain evidence="1">WM001</strain>
    </source>
</reference>
<gene>
    <name evidence="1" type="ORF">SteCoe_19842</name>
</gene>
<evidence type="ECO:0000313" key="1">
    <source>
        <dbReference type="EMBL" id="OMJ80019.1"/>
    </source>
</evidence>
<organism evidence="1 2">
    <name type="scientific">Stentor coeruleus</name>
    <dbReference type="NCBI Taxonomy" id="5963"/>
    <lineage>
        <taxon>Eukaryota</taxon>
        <taxon>Sar</taxon>
        <taxon>Alveolata</taxon>
        <taxon>Ciliophora</taxon>
        <taxon>Postciliodesmatophora</taxon>
        <taxon>Heterotrichea</taxon>
        <taxon>Heterotrichida</taxon>
        <taxon>Stentoridae</taxon>
        <taxon>Stentor</taxon>
    </lineage>
</organism>
<accession>A0A1R2BT72</accession>
<evidence type="ECO:0000313" key="2">
    <source>
        <dbReference type="Proteomes" id="UP000187209"/>
    </source>
</evidence>
<protein>
    <submittedName>
        <fullName evidence="1">Uncharacterized protein</fullName>
    </submittedName>
</protein>
<proteinExistence type="predicted"/>
<dbReference type="OrthoDB" id="28053at2759"/>
<keyword evidence="2" id="KW-1185">Reference proteome</keyword>
<dbReference type="AlphaFoldDB" id="A0A1R2BT72"/>
<comment type="caution">
    <text evidence="1">The sequence shown here is derived from an EMBL/GenBank/DDBJ whole genome shotgun (WGS) entry which is preliminary data.</text>
</comment>
<sequence length="91" mass="10297">MACEYLSLLENSWDHIRGLLFERMAVFNKFTTENPVTESPKVGENEEVWLMDLLGDTGVSKPLVQEATYTHNLFSEDTKNLEKIKNSGTGS</sequence>
<name>A0A1R2BT72_9CILI</name>
<dbReference type="EMBL" id="MPUH01000443">
    <property type="protein sequence ID" value="OMJ80019.1"/>
    <property type="molecule type" value="Genomic_DNA"/>
</dbReference>